<dbReference type="AlphaFoldDB" id="A0A919P5L4"/>
<keyword evidence="19" id="KW-1185">Reference proteome</keyword>
<dbReference type="EMBL" id="BONK01000012">
    <property type="protein sequence ID" value="GIG22665.1"/>
    <property type="molecule type" value="Genomic_DNA"/>
</dbReference>
<proteinExistence type="inferred from homology"/>
<keyword evidence="9" id="KW-0418">Kinase</keyword>
<evidence type="ECO:0000256" key="6">
    <source>
        <dbReference type="ARBA" id="ARBA00022679"/>
    </source>
</evidence>
<evidence type="ECO:0000256" key="8">
    <source>
        <dbReference type="ARBA" id="ARBA00022741"/>
    </source>
</evidence>
<dbReference type="InterPro" id="IPR002586">
    <property type="entry name" value="CobQ/CobB/MinD/ParA_Nub-bd_dom"/>
</dbReference>
<gene>
    <name evidence="18" type="ORF">Cch01nite_33890</name>
</gene>
<accession>A0A919P5L4</accession>
<feature type="domain" description="CobQ/CobB/MinD/ParA nucleotide binding" evidence="16">
    <location>
        <begin position="273"/>
        <end position="436"/>
    </location>
</feature>
<dbReference type="InterPro" id="IPR050445">
    <property type="entry name" value="Bact_polysacc_biosynth/exp"/>
</dbReference>
<name>A0A919P5L4_9CELL</name>
<evidence type="ECO:0000256" key="2">
    <source>
        <dbReference type="ARBA" id="ARBA00006683"/>
    </source>
</evidence>
<dbReference type="Proteomes" id="UP000632740">
    <property type="component" value="Unassembled WGS sequence"/>
</dbReference>
<comment type="caution">
    <text evidence="18">The sequence shown here is derived from an EMBL/GenBank/DDBJ whole genome shotgun (WGS) entry which is preliminary data.</text>
</comment>
<evidence type="ECO:0000313" key="18">
    <source>
        <dbReference type="EMBL" id="GIG22665.1"/>
    </source>
</evidence>
<keyword evidence="10" id="KW-0067">ATP-binding</keyword>
<keyword evidence="7" id="KW-0812">Transmembrane</keyword>
<keyword evidence="8" id="KW-0547">Nucleotide-binding</keyword>
<evidence type="ECO:0000256" key="12">
    <source>
        <dbReference type="ARBA" id="ARBA00023136"/>
    </source>
</evidence>
<keyword evidence="5" id="KW-1003">Cell membrane</keyword>
<comment type="similarity">
    <text evidence="3">Belongs to the CpsD/CapB family.</text>
</comment>
<evidence type="ECO:0000256" key="7">
    <source>
        <dbReference type="ARBA" id="ARBA00022692"/>
    </source>
</evidence>
<evidence type="ECO:0000256" key="5">
    <source>
        <dbReference type="ARBA" id="ARBA00022475"/>
    </source>
</evidence>
<keyword evidence="13" id="KW-0829">Tyrosine-protein kinase</keyword>
<evidence type="ECO:0000259" key="17">
    <source>
        <dbReference type="Pfam" id="PF02706"/>
    </source>
</evidence>
<dbReference type="InterPro" id="IPR005702">
    <property type="entry name" value="Wzc-like_C"/>
</dbReference>
<dbReference type="CDD" id="cd05387">
    <property type="entry name" value="BY-kinase"/>
    <property type="match status" value="1"/>
</dbReference>
<dbReference type="PANTHER" id="PTHR32309:SF13">
    <property type="entry name" value="FERRIC ENTEROBACTIN TRANSPORT PROTEIN FEPE"/>
    <property type="match status" value="1"/>
</dbReference>
<dbReference type="PANTHER" id="PTHR32309">
    <property type="entry name" value="TYROSINE-PROTEIN KINASE"/>
    <property type="match status" value="1"/>
</dbReference>
<evidence type="ECO:0000256" key="3">
    <source>
        <dbReference type="ARBA" id="ARBA00007316"/>
    </source>
</evidence>
<keyword evidence="12" id="KW-0472">Membrane</keyword>
<keyword evidence="11" id="KW-1133">Transmembrane helix</keyword>
<evidence type="ECO:0000256" key="15">
    <source>
        <dbReference type="SAM" id="MobiDB-lite"/>
    </source>
</evidence>
<dbReference type="RefSeq" id="WP_203757636.1">
    <property type="nucleotide sequence ID" value="NZ_BONK01000012.1"/>
</dbReference>
<organism evidence="18 19">
    <name type="scientific">Cellulomonas chitinilytica</name>
    <dbReference type="NCBI Taxonomy" id="398759"/>
    <lineage>
        <taxon>Bacteria</taxon>
        <taxon>Bacillati</taxon>
        <taxon>Actinomycetota</taxon>
        <taxon>Actinomycetes</taxon>
        <taxon>Micrococcales</taxon>
        <taxon>Cellulomonadaceae</taxon>
        <taxon>Cellulomonas</taxon>
    </lineage>
</organism>
<sequence>MELREYVSILRDRWLTVVLFTVLGLVGAIAATAVATPEYTATTKTFVSVQAGDSVGDLVQGSTYSANQVRSYAQLATMPAVLDPVIEELGLRTGSRALAGSITTSVPQNTVIISIAVRDGDPQQAAAIANSVADHLAKAVAELAPTPAGGNDPIHISTVSEAVPPASPSSPDPVLNITIGLLLGLAVGVAVAVGQELLNTRIRTEEDLRRVTTASVVGSIPLDAGAELSPLIVQGSPQSPRSEAFRRLRTNLQFLDVGERSRAIVLVSAIPAEGKSTTAINLAITLADAGTRVALVDADLRRPSVARYLGLEGAVGLTTVLIGRAALEDVLQPWGNGHLDVLPAGEIPPNPSELLGSQAMSTVLKELVGMYDVVLLDTAPLLPVTDGAVLAKLAGGALVTVGAGTVHRHQLAEALGALESVDARVLGVVLNKLARRQGDRYPYYDYYAATPSEETTSKRPTFPAGPRRHAREHSPAGAARGWRGERVSEPEPVPDPE</sequence>
<dbReference type="SUPFAM" id="SSF52540">
    <property type="entry name" value="P-loop containing nucleoside triphosphate hydrolases"/>
    <property type="match status" value="1"/>
</dbReference>
<evidence type="ECO:0000256" key="9">
    <source>
        <dbReference type="ARBA" id="ARBA00022777"/>
    </source>
</evidence>
<comment type="similarity">
    <text evidence="2">Belongs to the CpsC/CapA family.</text>
</comment>
<comment type="catalytic activity">
    <reaction evidence="14">
        <text>L-tyrosyl-[protein] + ATP = O-phospho-L-tyrosyl-[protein] + ADP + H(+)</text>
        <dbReference type="Rhea" id="RHEA:10596"/>
        <dbReference type="Rhea" id="RHEA-COMP:10136"/>
        <dbReference type="Rhea" id="RHEA-COMP:20101"/>
        <dbReference type="ChEBI" id="CHEBI:15378"/>
        <dbReference type="ChEBI" id="CHEBI:30616"/>
        <dbReference type="ChEBI" id="CHEBI:46858"/>
        <dbReference type="ChEBI" id="CHEBI:61978"/>
        <dbReference type="ChEBI" id="CHEBI:456216"/>
        <dbReference type="EC" id="2.7.10.2"/>
    </reaction>
</comment>
<evidence type="ECO:0000256" key="10">
    <source>
        <dbReference type="ARBA" id="ARBA00022840"/>
    </source>
</evidence>
<dbReference type="Pfam" id="PF01656">
    <property type="entry name" value="CbiA"/>
    <property type="match status" value="1"/>
</dbReference>
<dbReference type="GO" id="GO:0004715">
    <property type="term" value="F:non-membrane spanning protein tyrosine kinase activity"/>
    <property type="evidence" value="ECO:0007669"/>
    <property type="project" value="UniProtKB-EC"/>
</dbReference>
<dbReference type="NCBIfam" id="TIGR01007">
    <property type="entry name" value="eps_fam"/>
    <property type="match status" value="1"/>
</dbReference>
<feature type="domain" description="Polysaccharide chain length determinant N-terminal" evidence="17">
    <location>
        <begin position="2"/>
        <end position="89"/>
    </location>
</feature>
<dbReference type="InterPro" id="IPR003856">
    <property type="entry name" value="LPS_length_determ_N"/>
</dbReference>
<dbReference type="GO" id="GO:0005886">
    <property type="term" value="C:plasma membrane"/>
    <property type="evidence" value="ECO:0007669"/>
    <property type="project" value="UniProtKB-SubCell"/>
</dbReference>
<evidence type="ECO:0000313" key="19">
    <source>
        <dbReference type="Proteomes" id="UP000632740"/>
    </source>
</evidence>
<dbReference type="Gene3D" id="3.40.50.300">
    <property type="entry name" value="P-loop containing nucleotide triphosphate hydrolases"/>
    <property type="match status" value="1"/>
</dbReference>
<dbReference type="FunFam" id="3.40.50.300:FF:000527">
    <property type="entry name" value="Tyrosine-protein kinase etk"/>
    <property type="match status" value="1"/>
</dbReference>
<evidence type="ECO:0000256" key="14">
    <source>
        <dbReference type="ARBA" id="ARBA00051245"/>
    </source>
</evidence>
<dbReference type="GO" id="GO:0042802">
    <property type="term" value="F:identical protein binding"/>
    <property type="evidence" value="ECO:0007669"/>
    <property type="project" value="UniProtKB-ARBA"/>
</dbReference>
<dbReference type="Pfam" id="PF02706">
    <property type="entry name" value="Wzz"/>
    <property type="match status" value="1"/>
</dbReference>
<evidence type="ECO:0000256" key="13">
    <source>
        <dbReference type="ARBA" id="ARBA00023137"/>
    </source>
</evidence>
<feature type="region of interest" description="Disordered" evidence="15">
    <location>
        <begin position="452"/>
        <end position="497"/>
    </location>
</feature>
<evidence type="ECO:0000256" key="11">
    <source>
        <dbReference type="ARBA" id="ARBA00022989"/>
    </source>
</evidence>
<dbReference type="EC" id="2.7.10.2" evidence="4"/>
<dbReference type="GO" id="GO:0005524">
    <property type="term" value="F:ATP binding"/>
    <property type="evidence" value="ECO:0007669"/>
    <property type="project" value="UniProtKB-KW"/>
</dbReference>
<evidence type="ECO:0000256" key="4">
    <source>
        <dbReference type="ARBA" id="ARBA00011903"/>
    </source>
</evidence>
<protein>
    <recommendedName>
        <fullName evidence="4">non-specific protein-tyrosine kinase</fullName>
        <ecNumber evidence="4">2.7.10.2</ecNumber>
    </recommendedName>
</protein>
<keyword evidence="6" id="KW-0808">Transferase</keyword>
<reference evidence="18" key="1">
    <citation type="submission" date="2021-01" db="EMBL/GenBank/DDBJ databases">
        <title>Whole genome shotgun sequence of Cellulomonas chitinilytica NBRC 110799.</title>
        <authorList>
            <person name="Komaki H."/>
            <person name="Tamura T."/>
        </authorList>
    </citation>
    <scope>NUCLEOTIDE SEQUENCE</scope>
    <source>
        <strain evidence="18">NBRC 110799</strain>
    </source>
</reference>
<evidence type="ECO:0000256" key="1">
    <source>
        <dbReference type="ARBA" id="ARBA00004651"/>
    </source>
</evidence>
<evidence type="ECO:0000259" key="16">
    <source>
        <dbReference type="Pfam" id="PF01656"/>
    </source>
</evidence>
<comment type="subcellular location">
    <subcellularLocation>
        <location evidence="1">Cell membrane</location>
        <topology evidence="1">Multi-pass membrane protein</topology>
    </subcellularLocation>
</comment>
<dbReference type="InterPro" id="IPR027417">
    <property type="entry name" value="P-loop_NTPase"/>
</dbReference>